<dbReference type="AlphaFoldDB" id="A0AAN9MEL5"/>
<accession>A0AAN9MEL5</accession>
<keyword evidence="2" id="KW-1185">Reference proteome</keyword>
<organism evidence="1 2">
    <name type="scientific">Phaseolus coccineus</name>
    <name type="common">Scarlet runner bean</name>
    <name type="synonym">Phaseolus multiflorus</name>
    <dbReference type="NCBI Taxonomy" id="3886"/>
    <lineage>
        <taxon>Eukaryota</taxon>
        <taxon>Viridiplantae</taxon>
        <taxon>Streptophyta</taxon>
        <taxon>Embryophyta</taxon>
        <taxon>Tracheophyta</taxon>
        <taxon>Spermatophyta</taxon>
        <taxon>Magnoliopsida</taxon>
        <taxon>eudicotyledons</taxon>
        <taxon>Gunneridae</taxon>
        <taxon>Pentapetalae</taxon>
        <taxon>rosids</taxon>
        <taxon>fabids</taxon>
        <taxon>Fabales</taxon>
        <taxon>Fabaceae</taxon>
        <taxon>Papilionoideae</taxon>
        <taxon>50 kb inversion clade</taxon>
        <taxon>NPAAA clade</taxon>
        <taxon>indigoferoid/millettioid clade</taxon>
        <taxon>Phaseoleae</taxon>
        <taxon>Phaseolus</taxon>
    </lineage>
</organism>
<name>A0AAN9MEL5_PHACN</name>
<evidence type="ECO:0000313" key="1">
    <source>
        <dbReference type="EMBL" id="KAK7353445.1"/>
    </source>
</evidence>
<dbReference type="Proteomes" id="UP001374584">
    <property type="component" value="Unassembled WGS sequence"/>
</dbReference>
<proteinExistence type="predicted"/>
<sequence length="103" mass="11803">MTWSMWATASKCLDIFVNKDIFAGRWIIGRLMFLSCPTPFDQLSVKLNGVSPSTIASTHRLFLCCFFMFLPPPELDTRYEIVALSVCLVKEVLVPPRFRILML</sequence>
<dbReference type="EMBL" id="JAYMYR010000007">
    <property type="protein sequence ID" value="KAK7353445.1"/>
    <property type="molecule type" value="Genomic_DNA"/>
</dbReference>
<comment type="caution">
    <text evidence="1">The sequence shown here is derived from an EMBL/GenBank/DDBJ whole genome shotgun (WGS) entry which is preliminary data.</text>
</comment>
<evidence type="ECO:0000313" key="2">
    <source>
        <dbReference type="Proteomes" id="UP001374584"/>
    </source>
</evidence>
<gene>
    <name evidence="1" type="ORF">VNO80_18892</name>
</gene>
<protein>
    <submittedName>
        <fullName evidence="1">Uncharacterized protein</fullName>
    </submittedName>
</protein>
<reference evidence="1 2" key="1">
    <citation type="submission" date="2024-01" db="EMBL/GenBank/DDBJ databases">
        <title>The genomes of 5 underutilized Papilionoideae crops provide insights into root nodulation and disease resistanc.</title>
        <authorList>
            <person name="Jiang F."/>
        </authorList>
    </citation>
    <scope>NUCLEOTIDE SEQUENCE [LARGE SCALE GENOMIC DNA]</scope>
    <source>
        <strain evidence="1">JINMINGXINNONG_FW02</strain>
        <tissue evidence="1">Leaves</tissue>
    </source>
</reference>